<organism evidence="1 2">
    <name type="scientific">Solanum commersonii</name>
    <name type="common">Commerson's wild potato</name>
    <name type="synonym">Commerson's nightshade</name>
    <dbReference type="NCBI Taxonomy" id="4109"/>
    <lineage>
        <taxon>Eukaryota</taxon>
        <taxon>Viridiplantae</taxon>
        <taxon>Streptophyta</taxon>
        <taxon>Embryophyta</taxon>
        <taxon>Tracheophyta</taxon>
        <taxon>Spermatophyta</taxon>
        <taxon>Magnoliopsida</taxon>
        <taxon>eudicotyledons</taxon>
        <taxon>Gunneridae</taxon>
        <taxon>Pentapetalae</taxon>
        <taxon>asterids</taxon>
        <taxon>lamiids</taxon>
        <taxon>Solanales</taxon>
        <taxon>Solanaceae</taxon>
        <taxon>Solanoideae</taxon>
        <taxon>Solaneae</taxon>
        <taxon>Solanum</taxon>
    </lineage>
</organism>
<proteinExistence type="predicted"/>
<comment type="caution">
    <text evidence="1">The sequence shown here is derived from an EMBL/GenBank/DDBJ whole genome shotgun (WGS) entry which is preliminary data.</text>
</comment>
<sequence length="60" mass="6880">MAIKCRGLWYPSHHTLQSMTMIRLKIKVCVIIDMDGHPNGIERSQIVFKKRNGNVGQDIT</sequence>
<protein>
    <submittedName>
        <fullName evidence="1">Uncharacterized protein</fullName>
    </submittedName>
</protein>
<dbReference type="Proteomes" id="UP000824120">
    <property type="component" value="Chromosome 1"/>
</dbReference>
<dbReference type="AlphaFoldDB" id="A0A9J6B2I3"/>
<evidence type="ECO:0000313" key="2">
    <source>
        <dbReference type="Proteomes" id="UP000824120"/>
    </source>
</evidence>
<evidence type="ECO:0000313" key="1">
    <source>
        <dbReference type="EMBL" id="KAG5630591.1"/>
    </source>
</evidence>
<accession>A0A9J6B2I3</accession>
<name>A0A9J6B2I3_SOLCO</name>
<gene>
    <name evidence="1" type="ORF">H5410_002308</name>
</gene>
<reference evidence="1 2" key="1">
    <citation type="submission" date="2020-09" db="EMBL/GenBank/DDBJ databases">
        <title>De no assembly of potato wild relative species, Solanum commersonii.</title>
        <authorList>
            <person name="Cho K."/>
        </authorList>
    </citation>
    <scope>NUCLEOTIDE SEQUENCE [LARGE SCALE GENOMIC DNA]</scope>
    <source>
        <strain evidence="1">LZ3.2</strain>
        <tissue evidence="1">Leaf</tissue>
    </source>
</reference>
<dbReference type="EMBL" id="JACXVP010000001">
    <property type="protein sequence ID" value="KAG5630591.1"/>
    <property type="molecule type" value="Genomic_DNA"/>
</dbReference>
<keyword evidence="2" id="KW-1185">Reference proteome</keyword>